<feature type="compositionally biased region" description="Polar residues" evidence="1">
    <location>
        <begin position="67"/>
        <end position="76"/>
    </location>
</feature>
<evidence type="ECO:0000313" key="2">
    <source>
        <dbReference type="EMBL" id="KAF6224688.1"/>
    </source>
</evidence>
<dbReference type="EMBL" id="JACCJC010000112">
    <property type="protein sequence ID" value="KAF6224688.1"/>
    <property type="molecule type" value="Genomic_DNA"/>
</dbReference>
<reference evidence="2" key="2">
    <citation type="submission" date="2020-05" db="EMBL/GenBank/DDBJ databases">
        <authorList>
            <person name="Mckenzie S.K."/>
            <person name="Walston R.F."/>
            <person name="Allen J.L."/>
        </authorList>
    </citation>
    <scope>NUCLEOTIDE SEQUENCE</scope>
    <source>
        <strain evidence="2">WasteWater2</strain>
    </source>
</reference>
<evidence type="ECO:0000313" key="3">
    <source>
        <dbReference type="EMBL" id="KAF6227510.1"/>
    </source>
</evidence>
<accession>A0A8H6FEA6</accession>
<name>A0A8H6FEA6_9LECA</name>
<gene>
    <name evidence="3" type="ORF">HO173_012250</name>
    <name evidence="2" type="ORF">HO173_012897</name>
</gene>
<feature type="region of interest" description="Disordered" evidence="1">
    <location>
        <begin position="211"/>
        <end position="231"/>
    </location>
</feature>
<dbReference type="Proteomes" id="UP000578531">
    <property type="component" value="Unassembled WGS sequence"/>
</dbReference>
<dbReference type="AlphaFoldDB" id="A0A8H6FEA6"/>
<dbReference type="RefSeq" id="XP_037159001.1">
    <property type="nucleotide sequence ID" value="XM_037314122.1"/>
</dbReference>
<reference evidence="2 4" key="1">
    <citation type="journal article" date="2020" name="Genomics">
        <title>Complete, high-quality genomes from long-read metagenomic sequencing of two wolf lichen thalli reveals enigmatic genome architecture.</title>
        <authorList>
            <person name="McKenzie S.K."/>
            <person name="Walston R.F."/>
            <person name="Allen J.L."/>
        </authorList>
    </citation>
    <scope>NUCLEOTIDE SEQUENCE [LARGE SCALE GENOMIC DNA]</scope>
    <source>
        <strain evidence="2">WasteWater2</strain>
    </source>
</reference>
<evidence type="ECO:0000313" key="4">
    <source>
        <dbReference type="Proteomes" id="UP000578531"/>
    </source>
</evidence>
<dbReference type="GeneID" id="59293886"/>
<protein>
    <submittedName>
        <fullName evidence="2">Uncharacterized protein</fullName>
    </submittedName>
</protein>
<feature type="compositionally biased region" description="Polar residues" evidence="1">
    <location>
        <begin position="218"/>
        <end position="231"/>
    </location>
</feature>
<keyword evidence="4" id="KW-1185">Reference proteome</keyword>
<feature type="region of interest" description="Disordered" evidence="1">
    <location>
        <begin position="23"/>
        <end position="82"/>
    </location>
</feature>
<sequence>MPLDDPEFIGRFISLINGSKGIDEYKKSEGAKTPPNVTGAGEDRSPSLTSPEVHPKQSPHVSGLRASYNTPKTVASSPRLGAANTHNEDVAEAFAAYVNSVETRPLSESIWAPANVRHRSGGPSTLGGAAHSKVLIPVKAVEPNPAINETFDRMSFRAADANQKMGEKLIGDGLTRSVFSKAPSTMVNSGSSMLTQESIVTDKLPFDLQTEGAEPPHLSSTQITSQKPVTNPVATTAVEEDDETHNTTHLKATRVSGLKSVINPFVTPKPRTPLT</sequence>
<organism evidence="2 4">
    <name type="scientific">Letharia columbiana</name>
    <dbReference type="NCBI Taxonomy" id="112416"/>
    <lineage>
        <taxon>Eukaryota</taxon>
        <taxon>Fungi</taxon>
        <taxon>Dikarya</taxon>
        <taxon>Ascomycota</taxon>
        <taxon>Pezizomycotina</taxon>
        <taxon>Lecanoromycetes</taxon>
        <taxon>OSLEUM clade</taxon>
        <taxon>Lecanoromycetidae</taxon>
        <taxon>Lecanorales</taxon>
        <taxon>Lecanorineae</taxon>
        <taxon>Parmeliaceae</taxon>
        <taxon>Letharia</taxon>
    </lineage>
</organism>
<evidence type="ECO:0000256" key="1">
    <source>
        <dbReference type="SAM" id="MobiDB-lite"/>
    </source>
</evidence>
<dbReference type="EMBL" id="JACCJC010000086">
    <property type="protein sequence ID" value="KAF6227510.1"/>
    <property type="molecule type" value="Genomic_DNA"/>
</dbReference>
<comment type="caution">
    <text evidence="2">The sequence shown here is derived from an EMBL/GenBank/DDBJ whole genome shotgun (WGS) entry which is preliminary data.</text>
</comment>
<proteinExistence type="predicted"/>